<dbReference type="STRING" id="658196.A0A397SSX7"/>
<evidence type="ECO:0000313" key="3">
    <source>
        <dbReference type="Proteomes" id="UP000265703"/>
    </source>
</evidence>
<reference evidence="2 3" key="1">
    <citation type="submission" date="2018-06" db="EMBL/GenBank/DDBJ databases">
        <title>Comparative genomics reveals the genomic features of Rhizophagus irregularis, R. cerebriforme, R. diaphanum and Gigaspora rosea, and their symbiotic lifestyle signature.</title>
        <authorList>
            <person name="Morin E."/>
            <person name="San Clemente H."/>
            <person name="Chen E.C.H."/>
            <person name="De La Providencia I."/>
            <person name="Hainaut M."/>
            <person name="Kuo A."/>
            <person name="Kohler A."/>
            <person name="Murat C."/>
            <person name="Tang N."/>
            <person name="Roy S."/>
            <person name="Loubradou J."/>
            <person name="Henrissat B."/>
            <person name="Grigoriev I.V."/>
            <person name="Corradi N."/>
            <person name="Roux C."/>
            <person name="Martin F.M."/>
        </authorList>
    </citation>
    <scope>NUCLEOTIDE SEQUENCE [LARGE SCALE GENOMIC DNA]</scope>
    <source>
        <strain evidence="2 3">DAOM 227022</strain>
    </source>
</reference>
<dbReference type="AlphaFoldDB" id="A0A397SSX7"/>
<dbReference type="EMBL" id="QKYT01000245">
    <property type="protein sequence ID" value="RIA88822.1"/>
    <property type="molecule type" value="Genomic_DNA"/>
</dbReference>
<protein>
    <submittedName>
        <fullName evidence="2">Uncharacterized protein</fullName>
    </submittedName>
</protein>
<proteinExistence type="predicted"/>
<name>A0A397SSX7_9GLOM</name>
<gene>
    <name evidence="2" type="ORF">C1645_825755</name>
</gene>
<dbReference type="Proteomes" id="UP000265703">
    <property type="component" value="Unassembled WGS sequence"/>
</dbReference>
<dbReference type="OrthoDB" id="2334074at2759"/>
<sequence>MIPSVKNIDKANFLFKKVDKCCKRFLTLAILNLQCDEINQSVYYVANVIDRDDIGAINNEEFYKNECVDSPQATINQLLEVSSQNGVKKIWSVQEKKDHLEQRMNILDKKIMYGTLHGTYKKALRKALQNRLKSLRLIEVLEDFANKNSECEFEDESDEESKDSGCSDKKNEFQLRNPKIRRGKGRPVGTRRFKASHESDKTIAKASISE</sequence>
<accession>A0A397SSX7</accession>
<evidence type="ECO:0000313" key="2">
    <source>
        <dbReference type="EMBL" id="RIA88822.1"/>
    </source>
</evidence>
<feature type="compositionally biased region" description="Basic residues" evidence="1">
    <location>
        <begin position="178"/>
        <end position="194"/>
    </location>
</feature>
<feature type="region of interest" description="Disordered" evidence="1">
    <location>
        <begin position="153"/>
        <end position="210"/>
    </location>
</feature>
<organism evidence="2 3">
    <name type="scientific">Glomus cerebriforme</name>
    <dbReference type="NCBI Taxonomy" id="658196"/>
    <lineage>
        <taxon>Eukaryota</taxon>
        <taxon>Fungi</taxon>
        <taxon>Fungi incertae sedis</taxon>
        <taxon>Mucoromycota</taxon>
        <taxon>Glomeromycotina</taxon>
        <taxon>Glomeromycetes</taxon>
        <taxon>Glomerales</taxon>
        <taxon>Glomeraceae</taxon>
        <taxon>Glomus</taxon>
    </lineage>
</organism>
<comment type="caution">
    <text evidence="2">The sequence shown here is derived from an EMBL/GenBank/DDBJ whole genome shotgun (WGS) entry which is preliminary data.</text>
</comment>
<feature type="compositionally biased region" description="Basic and acidic residues" evidence="1">
    <location>
        <begin position="162"/>
        <end position="173"/>
    </location>
</feature>
<evidence type="ECO:0000256" key="1">
    <source>
        <dbReference type="SAM" id="MobiDB-lite"/>
    </source>
</evidence>
<keyword evidence="3" id="KW-1185">Reference proteome</keyword>